<feature type="region of interest" description="Disordered" evidence="1">
    <location>
        <begin position="195"/>
        <end position="256"/>
    </location>
</feature>
<evidence type="ECO:0000313" key="2">
    <source>
        <dbReference type="EMBL" id="CAB1427612.1"/>
    </source>
</evidence>
<evidence type="ECO:0000256" key="1">
    <source>
        <dbReference type="SAM" id="MobiDB-lite"/>
    </source>
</evidence>
<feature type="region of interest" description="Disordered" evidence="1">
    <location>
        <begin position="387"/>
        <end position="421"/>
    </location>
</feature>
<name>A0A9N7UBJ7_PLEPL</name>
<sequence length="421" mass="45405">MDDLSPLPPADTIEATPKHVLGQSRAININPGERERIGVMSLTDLKSFHTNTGLEPRRKEGLRNCFQSHSLSLIRIGRRSALFLSQLVVSAEDQSQPHILFPRSPSPFLRLSLVQSSSPSSLHHLPLQSQCSMPIGAEMPPEIDPQTAAQPKRRRCLTAFSRNTHCWMESRWRDERSEGGMEGGSKWRANGGILSDGEPASPRSCGISGFPLTADTRTGSSGPPRTSGLTRTDTQRRRGEPLRSEPPCTCSDGGTRSRLPFSARRVLRGARLGGRHLPATIRWFLAPPPSASSALLGRGAAAVRCALTAMRHGAWKQRAVEQAGTGLQQLRHAGRSEGEPGVEASQIPLCRSAQAQRRLVQYRGISCMRSGGGGTAEQARQIVTFPPPLQRLHPGPGPRGGASLGGHSPSGRSEHFPSASC</sequence>
<feature type="compositionally biased region" description="Basic and acidic residues" evidence="1">
    <location>
        <begin position="233"/>
        <end position="243"/>
    </location>
</feature>
<protein>
    <submittedName>
        <fullName evidence="2">Uncharacterized protein</fullName>
    </submittedName>
</protein>
<keyword evidence="3" id="KW-1185">Reference proteome</keyword>
<comment type="caution">
    <text evidence="2">The sequence shown here is derived from an EMBL/GenBank/DDBJ whole genome shotgun (WGS) entry which is preliminary data.</text>
</comment>
<feature type="compositionally biased region" description="Polar residues" evidence="1">
    <location>
        <begin position="215"/>
        <end position="232"/>
    </location>
</feature>
<dbReference type="Proteomes" id="UP001153269">
    <property type="component" value="Unassembled WGS sequence"/>
</dbReference>
<organism evidence="2 3">
    <name type="scientific">Pleuronectes platessa</name>
    <name type="common">European plaice</name>
    <dbReference type="NCBI Taxonomy" id="8262"/>
    <lineage>
        <taxon>Eukaryota</taxon>
        <taxon>Metazoa</taxon>
        <taxon>Chordata</taxon>
        <taxon>Craniata</taxon>
        <taxon>Vertebrata</taxon>
        <taxon>Euteleostomi</taxon>
        <taxon>Actinopterygii</taxon>
        <taxon>Neopterygii</taxon>
        <taxon>Teleostei</taxon>
        <taxon>Neoteleostei</taxon>
        <taxon>Acanthomorphata</taxon>
        <taxon>Carangaria</taxon>
        <taxon>Pleuronectiformes</taxon>
        <taxon>Pleuronectoidei</taxon>
        <taxon>Pleuronectidae</taxon>
        <taxon>Pleuronectes</taxon>
    </lineage>
</organism>
<proteinExistence type="predicted"/>
<dbReference type="AlphaFoldDB" id="A0A9N7UBJ7"/>
<dbReference type="EMBL" id="CADEAL010000982">
    <property type="protein sequence ID" value="CAB1427612.1"/>
    <property type="molecule type" value="Genomic_DNA"/>
</dbReference>
<evidence type="ECO:0000313" key="3">
    <source>
        <dbReference type="Proteomes" id="UP001153269"/>
    </source>
</evidence>
<gene>
    <name evidence="2" type="ORF">PLEPLA_LOCUS15553</name>
</gene>
<reference evidence="2" key="1">
    <citation type="submission" date="2020-03" db="EMBL/GenBank/DDBJ databases">
        <authorList>
            <person name="Weist P."/>
        </authorList>
    </citation>
    <scope>NUCLEOTIDE SEQUENCE</scope>
</reference>
<accession>A0A9N7UBJ7</accession>